<dbReference type="Gene3D" id="3.40.470.10">
    <property type="entry name" value="Uracil-DNA glycosylase-like domain"/>
    <property type="match status" value="1"/>
</dbReference>
<keyword evidence="2" id="KW-1185">Reference proteome</keyword>
<gene>
    <name evidence="1" type="ORF">HME9304_02440</name>
</gene>
<name>A0A2Z4LUB7_9FLAO</name>
<evidence type="ECO:0000313" key="1">
    <source>
        <dbReference type="EMBL" id="AWX45426.1"/>
    </source>
</evidence>
<dbReference type="Proteomes" id="UP000248536">
    <property type="component" value="Chromosome"/>
</dbReference>
<sequence length="232" mass="26896">MKQKLFKHFHPYSPFLFPETTKLIVGTLPPPRFTTKELKEGDVDFCYGSRDGQLWPILNKIFELNLNFETTSEAVVERKKFLRNRNIGICDIVESAEREKVDASDLGMQNIQLRNILKCLQEYPKIHTLLFTGGNSKNGPEYFFRRQLKENGLYLEVISNIVPRIHQFNFSDFSEIRSQGNLPRIIKTVSLTAPSGAANRAIGSLESYKTLKQSNPNFTTFDFRVLQYERFF</sequence>
<reference evidence="1 2" key="1">
    <citation type="submission" date="2018-06" db="EMBL/GenBank/DDBJ databases">
        <title>Spongiibacterium sp. HME9304 Genome sequencing and assembly.</title>
        <authorList>
            <person name="Kang H."/>
            <person name="Kim H."/>
            <person name="Joh K."/>
        </authorList>
    </citation>
    <scope>NUCLEOTIDE SEQUENCE [LARGE SCALE GENOMIC DNA]</scope>
    <source>
        <strain evidence="1 2">HME9304</strain>
    </source>
</reference>
<dbReference type="KEGG" id="spon:HME9304_02440"/>
<proteinExistence type="predicted"/>
<dbReference type="AlphaFoldDB" id="A0A2Z4LUB7"/>
<protein>
    <recommendedName>
        <fullName evidence="3">Uracil-DNA glycosylase family protein</fullName>
    </recommendedName>
</protein>
<accession>A0A2Z4LUB7</accession>
<evidence type="ECO:0000313" key="2">
    <source>
        <dbReference type="Proteomes" id="UP000248536"/>
    </source>
</evidence>
<evidence type="ECO:0008006" key="3">
    <source>
        <dbReference type="Google" id="ProtNLM"/>
    </source>
</evidence>
<dbReference type="OrthoDB" id="1422214at2"/>
<dbReference type="InterPro" id="IPR036895">
    <property type="entry name" value="Uracil-DNA_glycosylase-like_sf"/>
</dbReference>
<dbReference type="SUPFAM" id="SSF52141">
    <property type="entry name" value="Uracil-DNA glycosylase-like"/>
    <property type="match status" value="1"/>
</dbReference>
<dbReference type="RefSeq" id="WP_112378819.1">
    <property type="nucleotide sequence ID" value="NZ_CP030104.1"/>
</dbReference>
<dbReference type="EMBL" id="CP030104">
    <property type="protein sequence ID" value="AWX45426.1"/>
    <property type="molecule type" value="Genomic_DNA"/>
</dbReference>
<organism evidence="1 2">
    <name type="scientific">Flagellimonas maritima</name>
    <dbReference type="NCBI Taxonomy" id="1383885"/>
    <lineage>
        <taxon>Bacteria</taxon>
        <taxon>Pseudomonadati</taxon>
        <taxon>Bacteroidota</taxon>
        <taxon>Flavobacteriia</taxon>
        <taxon>Flavobacteriales</taxon>
        <taxon>Flavobacteriaceae</taxon>
        <taxon>Flagellimonas</taxon>
    </lineage>
</organism>